<organism evidence="6 7">
    <name type="scientific">Paenibacillus residui</name>
    <dbReference type="NCBI Taxonomy" id="629724"/>
    <lineage>
        <taxon>Bacteria</taxon>
        <taxon>Bacillati</taxon>
        <taxon>Bacillota</taxon>
        <taxon>Bacilli</taxon>
        <taxon>Bacillales</taxon>
        <taxon>Paenibacillaceae</taxon>
        <taxon>Paenibacillus</taxon>
    </lineage>
</organism>
<name>A0ABW3D7B9_9BACL</name>
<keyword evidence="3" id="KW-0963">Cytoplasm</keyword>
<dbReference type="PRINTS" id="PR00081">
    <property type="entry name" value="GDHRDH"/>
</dbReference>
<dbReference type="InterPro" id="IPR002347">
    <property type="entry name" value="SDR_fam"/>
</dbReference>
<dbReference type="InterPro" id="IPR036291">
    <property type="entry name" value="NAD(P)-bd_dom_sf"/>
</dbReference>
<keyword evidence="5 6" id="KW-0560">Oxidoreductase</keyword>
<accession>A0ABW3D7B9</accession>
<dbReference type="InterPro" id="IPR020904">
    <property type="entry name" value="Sc_DH/Rdtase_CS"/>
</dbReference>
<dbReference type="Gene3D" id="3.40.50.720">
    <property type="entry name" value="NAD(P)-binding Rossmann-like Domain"/>
    <property type="match status" value="1"/>
</dbReference>
<comment type="caution">
    <text evidence="6">The sequence shown here is derived from an EMBL/GenBank/DDBJ whole genome shotgun (WGS) entry which is preliminary data.</text>
</comment>
<dbReference type="RefSeq" id="WP_144941170.1">
    <property type="nucleotide sequence ID" value="NZ_JBHTIU010000012.1"/>
</dbReference>
<dbReference type="PANTHER" id="PTHR44085">
    <property type="entry name" value="SEPIAPTERIN REDUCTASE"/>
    <property type="match status" value="1"/>
</dbReference>
<comment type="subcellular location">
    <subcellularLocation>
        <location evidence="1">Cytoplasm</location>
    </subcellularLocation>
</comment>
<gene>
    <name evidence="6" type="ORF">ACFQ03_04595</name>
</gene>
<evidence type="ECO:0000256" key="3">
    <source>
        <dbReference type="ARBA" id="ARBA00022490"/>
    </source>
</evidence>
<evidence type="ECO:0000256" key="4">
    <source>
        <dbReference type="ARBA" id="ARBA00022857"/>
    </source>
</evidence>
<dbReference type="InterPro" id="IPR051721">
    <property type="entry name" value="Biopterin_syn/organic_redct"/>
</dbReference>
<protein>
    <submittedName>
        <fullName evidence="6">(S)-benzoin forming benzil reductase</fullName>
        <ecNumber evidence="6">1.1.1.320</ecNumber>
    </submittedName>
</protein>
<dbReference type="EMBL" id="JBHTIU010000012">
    <property type="protein sequence ID" value="MFD0868416.1"/>
    <property type="molecule type" value="Genomic_DNA"/>
</dbReference>
<evidence type="ECO:0000256" key="1">
    <source>
        <dbReference type="ARBA" id="ARBA00004496"/>
    </source>
</evidence>
<dbReference type="PROSITE" id="PS00061">
    <property type="entry name" value="ADH_SHORT"/>
    <property type="match status" value="1"/>
</dbReference>
<keyword evidence="7" id="KW-1185">Reference proteome</keyword>
<proteinExistence type="inferred from homology"/>
<dbReference type="NCBIfam" id="NF005381">
    <property type="entry name" value="PRK06924.1"/>
    <property type="match status" value="1"/>
</dbReference>
<dbReference type="EC" id="1.1.1.320" evidence="6"/>
<dbReference type="Pfam" id="PF00106">
    <property type="entry name" value="adh_short"/>
    <property type="match status" value="1"/>
</dbReference>
<reference evidence="7" key="1">
    <citation type="journal article" date="2019" name="Int. J. Syst. Evol. Microbiol.">
        <title>The Global Catalogue of Microorganisms (GCM) 10K type strain sequencing project: providing services to taxonomists for standard genome sequencing and annotation.</title>
        <authorList>
            <consortium name="The Broad Institute Genomics Platform"/>
            <consortium name="The Broad Institute Genome Sequencing Center for Infectious Disease"/>
            <person name="Wu L."/>
            <person name="Ma J."/>
        </authorList>
    </citation>
    <scope>NUCLEOTIDE SEQUENCE [LARGE SCALE GENOMIC DNA]</scope>
    <source>
        <strain evidence="7">CCUG 57263</strain>
    </source>
</reference>
<evidence type="ECO:0000313" key="7">
    <source>
        <dbReference type="Proteomes" id="UP001597120"/>
    </source>
</evidence>
<sequence length="252" mass="28027">MQRAIILTGASRGLGQALASQLLEPDHHLICLSRSRNDSLAREAADKQVKLDWVTIDLNEVDLLEERIRDIIASIDLSRLDSIYLINNAGVLQPIGPVENNDGVQIADNIRINLIAPMIITSSFIQQTRHLKIDKRILNISSGAGKKTYYGWSGYCTSKAGLDHFTRCVGAEQEELEHGVKIVSVAPGVVDTDMQAEIRASKEEDFKQVQRFIDYKKQGLLYSPEEAAAKLLKVLLSESFPNGQVMDVRDLE</sequence>
<dbReference type="SUPFAM" id="SSF51735">
    <property type="entry name" value="NAD(P)-binding Rossmann-fold domains"/>
    <property type="match status" value="1"/>
</dbReference>
<dbReference type="Proteomes" id="UP001597120">
    <property type="component" value="Unassembled WGS sequence"/>
</dbReference>
<dbReference type="PANTHER" id="PTHR44085:SF2">
    <property type="entry name" value="SEPIAPTERIN REDUCTASE"/>
    <property type="match status" value="1"/>
</dbReference>
<evidence type="ECO:0000256" key="2">
    <source>
        <dbReference type="ARBA" id="ARBA00006484"/>
    </source>
</evidence>
<keyword evidence="4" id="KW-0521">NADP</keyword>
<dbReference type="CDD" id="cd05367">
    <property type="entry name" value="SPR-like_SDR_c"/>
    <property type="match status" value="1"/>
</dbReference>
<comment type="similarity">
    <text evidence="2">Belongs to the short-chain dehydrogenases/reductases (SDR) family.</text>
</comment>
<evidence type="ECO:0000256" key="5">
    <source>
        <dbReference type="ARBA" id="ARBA00023002"/>
    </source>
</evidence>
<evidence type="ECO:0000313" key="6">
    <source>
        <dbReference type="EMBL" id="MFD0868416.1"/>
    </source>
</evidence>
<dbReference type="GO" id="GO:0016491">
    <property type="term" value="F:oxidoreductase activity"/>
    <property type="evidence" value="ECO:0007669"/>
    <property type="project" value="UniProtKB-KW"/>
</dbReference>